<gene>
    <name evidence="7" type="ORF">CRENPOLYSF2_1930008</name>
</gene>
<dbReference type="PANTHER" id="PTHR30250:SF11">
    <property type="entry name" value="O-ANTIGEN TRANSPORTER-RELATED"/>
    <property type="match status" value="1"/>
</dbReference>
<comment type="subcellular location">
    <subcellularLocation>
        <location evidence="1">Cell membrane</location>
        <topology evidence="1">Multi-pass membrane protein</topology>
    </subcellularLocation>
</comment>
<accession>A0A1R4H3Y2</accession>
<feature type="transmembrane region" description="Helical" evidence="6">
    <location>
        <begin position="265"/>
        <end position="287"/>
    </location>
</feature>
<keyword evidence="2" id="KW-1003">Cell membrane</keyword>
<dbReference type="PANTHER" id="PTHR30250">
    <property type="entry name" value="PST FAMILY PREDICTED COLANIC ACID TRANSPORTER"/>
    <property type="match status" value="1"/>
</dbReference>
<name>A0A1R4H3Y2_9GAMM</name>
<evidence type="ECO:0000313" key="7">
    <source>
        <dbReference type="EMBL" id="SJM90929.1"/>
    </source>
</evidence>
<dbReference type="Pfam" id="PF01943">
    <property type="entry name" value="Polysacc_synt"/>
    <property type="match status" value="1"/>
</dbReference>
<keyword evidence="4 6" id="KW-1133">Transmembrane helix</keyword>
<dbReference type="InterPro" id="IPR050833">
    <property type="entry name" value="Poly_Biosynth_Transport"/>
</dbReference>
<evidence type="ECO:0000256" key="5">
    <source>
        <dbReference type="ARBA" id="ARBA00023136"/>
    </source>
</evidence>
<evidence type="ECO:0000313" key="8">
    <source>
        <dbReference type="Proteomes" id="UP000195442"/>
    </source>
</evidence>
<protein>
    <submittedName>
        <fullName evidence="7">Putative Polysaccharide biosynthesis protein</fullName>
    </submittedName>
</protein>
<feature type="transmembrane region" description="Helical" evidence="6">
    <location>
        <begin position="224"/>
        <end position="253"/>
    </location>
</feature>
<evidence type="ECO:0000256" key="1">
    <source>
        <dbReference type="ARBA" id="ARBA00004651"/>
    </source>
</evidence>
<feature type="transmembrane region" description="Helical" evidence="6">
    <location>
        <begin position="308"/>
        <end position="332"/>
    </location>
</feature>
<proteinExistence type="predicted"/>
<dbReference type="EMBL" id="FUKJ01000105">
    <property type="protein sequence ID" value="SJM90929.1"/>
    <property type="molecule type" value="Genomic_DNA"/>
</dbReference>
<evidence type="ECO:0000256" key="2">
    <source>
        <dbReference type="ARBA" id="ARBA00022475"/>
    </source>
</evidence>
<keyword evidence="5 6" id="KW-0472">Membrane</keyword>
<feature type="transmembrane region" description="Helical" evidence="6">
    <location>
        <begin position="369"/>
        <end position="389"/>
    </location>
</feature>
<dbReference type="RefSeq" id="WP_143341481.1">
    <property type="nucleotide sequence ID" value="NZ_FUKJ01000105.1"/>
</dbReference>
<feature type="transmembrane region" description="Helical" evidence="6">
    <location>
        <begin position="185"/>
        <end position="203"/>
    </location>
</feature>
<feature type="transmembrane region" description="Helical" evidence="6">
    <location>
        <begin position="150"/>
        <end position="173"/>
    </location>
</feature>
<dbReference type="GO" id="GO:0005886">
    <property type="term" value="C:plasma membrane"/>
    <property type="evidence" value="ECO:0007669"/>
    <property type="project" value="UniProtKB-SubCell"/>
</dbReference>
<dbReference type="AlphaFoldDB" id="A0A1R4H3Y2"/>
<feature type="transmembrane region" description="Helical" evidence="6">
    <location>
        <begin position="116"/>
        <end position="138"/>
    </location>
</feature>
<evidence type="ECO:0000256" key="3">
    <source>
        <dbReference type="ARBA" id="ARBA00022692"/>
    </source>
</evidence>
<reference evidence="8" key="1">
    <citation type="submission" date="2017-02" db="EMBL/GenBank/DDBJ databases">
        <authorList>
            <person name="Daims H."/>
        </authorList>
    </citation>
    <scope>NUCLEOTIDE SEQUENCE [LARGE SCALE GENOMIC DNA]</scope>
</reference>
<dbReference type="Proteomes" id="UP000195442">
    <property type="component" value="Unassembled WGS sequence"/>
</dbReference>
<keyword evidence="8" id="KW-1185">Reference proteome</keyword>
<evidence type="ECO:0000256" key="4">
    <source>
        <dbReference type="ARBA" id="ARBA00022989"/>
    </source>
</evidence>
<dbReference type="OrthoDB" id="103403at2"/>
<feature type="transmembrane region" description="Helical" evidence="6">
    <location>
        <begin position="395"/>
        <end position="414"/>
    </location>
</feature>
<evidence type="ECO:0000256" key="6">
    <source>
        <dbReference type="SAM" id="Phobius"/>
    </source>
</evidence>
<keyword evidence="3 6" id="KW-0812">Transmembrane</keyword>
<feature type="transmembrane region" description="Helical" evidence="6">
    <location>
        <begin position="86"/>
        <end position="110"/>
    </location>
</feature>
<sequence length="448" mass="48858">MNHKDFLQLFGGAIFVFVNRVIGAAAVFGTQILLARWMGATEVGIYVYAFSLCNLLAIIAGLGLSSSAMKFIGQGLALGEHGSIVGIARIGMQIVLFSGLCVAIAGEVFVHQTNGILSPLYIKALTLAMVAVPAMCLLNWQSTIAQCLNWFAAAFVPSNVTRPLLLISIIILAQNLGEHLDAAEVMLLHLLVMGFVWLTSALYMKQRLASRFGDVEPRYQVQTWLRTGFPLLFVALFSNFFLDINIVTVGFFLNPDQLALFNASFRIAVLIAFGMQSIDAILLPRFSRLYAAKDRVNLQRLIALTTQLKFWASVCGLVIFSVFGKDILAYFGEEFIQGYDALKLLSLAQVIRAAVGPLAQILSLTGHHAYCLFVSILSTLVMLILNYVLIGQFGLVGAAFTVVVVISVESILLSYASITRLGIDSSVFGIFYIIKAVLSPLKKPNILL</sequence>
<organism evidence="7 8">
    <name type="scientific">Crenothrix polyspora</name>
    <dbReference type="NCBI Taxonomy" id="360316"/>
    <lineage>
        <taxon>Bacteria</taxon>
        <taxon>Pseudomonadati</taxon>
        <taxon>Pseudomonadota</taxon>
        <taxon>Gammaproteobacteria</taxon>
        <taxon>Methylococcales</taxon>
        <taxon>Crenotrichaceae</taxon>
        <taxon>Crenothrix</taxon>
    </lineage>
</organism>
<dbReference type="InterPro" id="IPR002797">
    <property type="entry name" value="Polysacc_synth"/>
</dbReference>
<feature type="transmembrane region" description="Helical" evidence="6">
    <location>
        <begin position="45"/>
        <end position="65"/>
    </location>
</feature>